<reference evidence="1 2" key="1">
    <citation type="submission" date="2019-08" db="EMBL/GenBank/DDBJ databases">
        <title>Whole genome of Aphis craccivora.</title>
        <authorList>
            <person name="Voronova N.V."/>
            <person name="Shulinski R.S."/>
            <person name="Bandarenka Y.V."/>
            <person name="Zhorov D.G."/>
            <person name="Warner D."/>
        </authorList>
    </citation>
    <scope>NUCLEOTIDE SEQUENCE [LARGE SCALE GENOMIC DNA]</scope>
    <source>
        <strain evidence="1">180601</strain>
        <tissue evidence="1">Whole Body</tissue>
    </source>
</reference>
<name>A0A6G0VRK4_APHCR</name>
<organism evidence="1 2">
    <name type="scientific">Aphis craccivora</name>
    <name type="common">Cowpea aphid</name>
    <dbReference type="NCBI Taxonomy" id="307492"/>
    <lineage>
        <taxon>Eukaryota</taxon>
        <taxon>Metazoa</taxon>
        <taxon>Ecdysozoa</taxon>
        <taxon>Arthropoda</taxon>
        <taxon>Hexapoda</taxon>
        <taxon>Insecta</taxon>
        <taxon>Pterygota</taxon>
        <taxon>Neoptera</taxon>
        <taxon>Paraneoptera</taxon>
        <taxon>Hemiptera</taxon>
        <taxon>Sternorrhyncha</taxon>
        <taxon>Aphidomorpha</taxon>
        <taxon>Aphidoidea</taxon>
        <taxon>Aphididae</taxon>
        <taxon>Aphidini</taxon>
        <taxon>Aphis</taxon>
        <taxon>Aphis</taxon>
    </lineage>
</organism>
<feature type="non-terminal residue" evidence="1">
    <location>
        <position position="66"/>
    </location>
</feature>
<dbReference type="AlphaFoldDB" id="A0A6G0VRK4"/>
<evidence type="ECO:0000313" key="1">
    <source>
        <dbReference type="EMBL" id="KAF0707082.1"/>
    </source>
</evidence>
<sequence>MKGKRKLSVGCGFKQMPNRKFMTYADTHKGRRTATVLAPPQLAGPYGYSTGHSFIKYYTSTEKLVL</sequence>
<dbReference type="EMBL" id="VUJU01012671">
    <property type="protein sequence ID" value="KAF0707082.1"/>
    <property type="molecule type" value="Genomic_DNA"/>
</dbReference>
<proteinExistence type="predicted"/>
<dbReference type="Proteomes" id="UP000478052">
    <property type="component" value="Unassembled WGS sequence"/>
</dbReference>
<comment type="caution">
    <text evidence="1">The sequence shown here is derived from an EMBL/GenBank/DDBJ whole genome shotgun (WGS) entry which is preliminary data.</text>
</comment>
<accession>A0A6G0VRK4</accession>
<keyword evidence="2" id="KW-1185">Reference proteome</keyword>
<gene>
    <name evidence="1" type="ORF">FWK35_00032431</name>
</gene>
<evidence type="ECO:0000313" key="2">
    <source>
        <dbReference type="Proteomes" id="UP000478052"/>
    </source>
</evidence>
<protein>
    <submittedName>
        <fullName evidence="1">Uncharacterized protein</fullName>
    </submittedName>
</protein>